<evidence type="ECO:0000259" key="12">
    <source>
        <dbReference type="Pfam" id="PF08546"/>
    </source>
</evidence>
<feature type="domain" description="Ketopantoate reductase C-terminal" evidence="12">
    <location>
        <begin position="204"/>
        <end position="326"/>
    </location>
</feature>
<organism evidence="13 14">
    <name type="scientific">Spongiibacter nanhainus</name>
    <dbReference type="NCBI Taxonomy" id="2794344"/>
    <lineage>
        <taxon>Bacteria</taxon>
        <taxon>Pseudomonadati</taxon>
        <taxon>Pseudomonadota</taxon>
        <taxon>Gammaproteobacteria</taxon>
        <taxon>Cellvibrionales</taxon>
        <taxon>Spongiibacteraceae</taxon>
        <taxon>Spongiibacter</taxon>
    </lineage>
</organism>
<evidence type="ECO:0000256" key="6">
    <source>
        <dbReference type="ARBA" id="ARBA00022857"/>
    </source>
</evidence>
<comment type="pathway">
    <text evidence="1 10">Cofactor biosynthesis; (R)-pantothenate biosynthesis; (R)-pantoate from 3-methyl-2-oxobutanoate: step 2/2.</text>
</comment>
<comment type="similarity">
    <text evidence="2 10">Belongs to the ketopantoate reductase family.</text>
</comment>
<proteinExistence type="inferred from homology"/>
<dbReference type="InterPro" id="IPR008927">
    <property type="entry name" value="6-PGluconate_DH-like_C_sf"/>
</dbReference>
<dbReference type="InterPro" id="IPR013328">
    <property type="entry name" value="6PGD_dom2"/>
</dbReference>
<evidence type="ECO:0000256" key="8">
    <source>
        <dbReference type="ARBA" id="ARBA00032024"/>
    </source>
</evidence>
<dbReference type="InterPro" id="IPR013332">
    <property type="entry name" value="KPR_N"/>
</dbReference>
<dbReference type="SUPFAM" id="SSF51735">
    <property type="entry name" value="NAD(P)-binding Rossmann-fold domains"/>
    <property type="match status" value="1"/>
</dbReference>
<evidence type="ECO:0000256" key="9">
    <source>
        <dbReference type="ARBA" id="ARBA00048793"/>
    </source>
</evidence>
<dbReference type="GO" id="GO:0005737">
    <property type="term" value="C:cytoplasm"/>
    <property type="evidence" value="ECO:0007669"/>
    <property type="project" value="TreeGrafter"/>
</dbReference>
<dbReference type="InterPro" id="IPR003710">
    <property type="entry name" value="ApbA"/>
</dbReference>
<dbReference type="RefSeq" id="WP_198568559.1">
    <property type="nucleotide sequence ID" value="NZ_CP066167.1"/>
</dbReference>
<dbReference type="EC" id="1.1.1.169" evidence="3 10"/>
<dbReference type="Gene3D" id="3.40.50.720">
    <property type="entry name" value="NAD(P)-binding Rossmann-like Domain"/>
    <property type="match status" value="1"/>
</dbReference>
<evidence type="ECO:0000256" key="7">
    <source>
        <dbReference type="ARBA" id="ARBA00023002"/>
    </source>
</evidence>
<evidence type="ECO:0000256" key="3">
    <source>
        <dbReference type="ARBA" id="ARBA00013014"/>
    </source>
</evidence>
<accession>A0A7T4QYM7</accession>
<dbReference type="Pfam" id="PF02558">
    <property type="entry name" value="ApbA"/>
    <property type="match status" value="1"/>
</dbReference>
<dbReference type="GO" id="GO:0008677">
    <property type="term" value="F:2-dehydropantoate 2-reductase activity"/>
    <property type="evidence" value="ECO:0007669"/>
    <property type="project" value="UniProtKB-EC"/>
</dbReference>
<evidence type="ECO:0000256" key="4">
    <source>
        <dbReference type="ARBA" id="ARBA00019465"/>
    </source>
</evidence>
<dbReference type="AlphaFoldDB" id="A0A7T4QYM7"/>
<dbReference type="NCBIfam" id="TIGR00745">
    <property type="entry name" value="apbA_panE"/>
    <property type="match status" value="1"/>
</dbReference>
<evidence type="ECO:0000256" key="1">
    <source>
        <dbReference type="ARBA" id="ARBA00004994"/>
    </source>
</evidence>
<dbReference type="Proteomes" id="UP000596063">
    <property type="component" value="Chromosome"/>
</dbReference>
<evidence type="ECO:0000256" key="10">
    <source>
        <dbReference type="RuleBase" id="RU362068"/>
    </source>
</evidence>
<keyword evidence="7 10" id="KW-0560">Oxidoreductase</keyword>
<keyword evidence="6 10" id="KW-0521">NADP</keyword>
<dbReference type="InterPro" id="IPR013752">
    <property type="entry name" value="KPA_reductase"/>
</dbReference>
<reference evidence="13 14" key="1">
    <citation type="submission" date="2020-12" db="EMBL/GenBank/DDBJ databases">
        <authorList>
            <person name="Shan Y."/>
        </authorList>
    </citation>
    <scope>NUCLEOTIDE SEQUENCE [LARGE SCALE GENOMIC DNA]</scope>
    <source>
        <strain evidence="14">csc3.9</strain>
    </source>
</reference>
<dbReference type="InterPro" id="IPR050838">
    <property type="entry name" value="Ketopantoate_reductase"/>
</dbReference>
<dbReference type="PANTHER" id="PTHR43765:SF2">
    <property type="entry name" value="2-DEHYDROPANTOATE 2-REDUCTASE"/>
    <property type="match status" value="1"/>
</dbReference>
<evidence type="ECO:0000256" key="5">
    <source>
        <dbReference type="ARBA" id="ARBA00022655"/>
    </source>
</evidence>
<dbReference type="PANTHER" id="PTHR43765">
    <property type="entry name" value="2-DEHYDROPANTOATE 2-REDUCTASE-RELATED"/>
    <property type="match status" value="1"/>
</dbReference>
<dbReference type="Pfam" id="PF08546">
    <property type="entry name" value="ApbA_C"/>
    <property type="match status" value="1"/>
</dbReference>
<name>A0A7T4QYM7_9GAMM</name>
<dbReference type="EMBL" id="CP066167">
    <property type="protein sequence ID" value="QQD17057.1"/>
    <property type="molecule type" value="Genomic_DNA"/>
</dbReference>
<comment type="function">
    <text evidence="10">Catalyzes the NADPH-dependent reduction of ketopantoate into pantoic acid.</text>
</comment>
<evidence type="ECO:0000256" key="2">
    <source>
        <dbReference type="ARBA" id="ARBA00007870"/>
    </source>
</evidence>
<protein>
    <recommendedName>
        <fullName evidence="4 10">2-dehydropantoate 2-reductase</fullName>
        <ecNumber evidence="3 10">1.1.1.169</ecNumber>
    </recommendedName>
    <alternativeName>
        <fullName evidence="8 10">Ketopantoate reductase</fullName>
    </alternativeName>
</protein>
<keyword evidence="5 10" id="KW-0566">Pantothenate biosynthesis</keyword>
<keyword evidence="14" id="KW-1185">Reference proteome</keyword>
<dbReference type="Gene3D" id="1.10.1040.10">
    <property type="entry name" value="N-(1-d-carboxylethyl)-l-norvaline Dehydrogenase, domain 2"/>
    <property type="match status" value="1"/>
</dbReference>
<dbReference type="SUPFAM" id="SSF48179">
    <property type="entry name" value="6-phosphogluconate dehydrogenase C-terminal domain-like"/>
    <property type="match status" value="1"/>
</dbReference>
<dbReference type="InterPro" id="IPR036291">
    <property type="entry name" value="NAD(P)-bd_dom_sf"/>
</dbReference>
<gene>
    <name evidence="13" type="ORF">I6N98_11815</name>
</gene>
<evidence type="ECO:0000259" key="11">
    <source>
        <dbReference type="Pfam" id="PF02558"/>
    </source>
</evidence>
<dbReference type="GO" id="GO:0015940">
    <property type="term" value="P:pantothenate biosynthetic process"/>
    <property type="evidence" value="ECO:0007669"/>
    <property type="project" value="UniProtKB-UniPathway"/>
</dbReference>
<evidence type="ECO:0000313" key="14">
    <source>
        <dbReference type="Proteomes" id="UP000596063"/>
    </source>
</evidence>
<dbReference type="UniPathway" id="UPA00028">
    <property type="reaction ID" value="UER00004"/>
</dbReference>
<comment type="catalytic activity">
    <reaction evidence="9 10">
        <text>(R)-pantoate + NADP(+) = 2-dehydropantoate + NADPH + H(+)</text>
        <dbReference type="Rhea" id="RHEA:16233"/>
        <dbReference type="ChEBI" id="CHEBI:11561"/>
        <dbReference type="ChEBI" id="CHEBI:15378"/>
        <dbReference type="ChEBI" id="CHEBI:15980"/>
        <dbReference type="ChEBI" id="CHEBI:57783"/>
        <dbReference type="ChEBI" id="CHEBI:58349"/>
        <dbReference type="EC" id="1.1.1.169"/>
    </reaction>
</comment>
<dbReference type="KEGG" id="snan:I6N98_11815"/>
<evidence type="ECO:0000313" key="13">
    <source>
        <dbReference type="EMBL" id="QQD17057.1"/>
    </source>
</evidence>
<sequence>MSPLPDTQHWHILGAGAIGSLWAAYAYKAGRPATLIMRDSATLAAYQQTGGFTTQLRSGTEVLPLPAACPEQIIQASTGAASTGETISALLITTKAQHTLDALNAVASALADSPLLVLLQNGMGVAEKVQQLYPQATLLQASTTEGAYRKGPFSVVHAGQGQTLLGQPQAATPTRTHHYLDAASQKQIAHSLSAAPLKVLVSDNIEAVLWRKLAVNSAINPLTVKYHCRNGELLDNPVAAQDMADLVEEIVQLSQLLGREGWVEDLLPQVRQVAADTALNRSSMLQDIEAGRATEIDYITGYLCRLGESLGLQLKHNMALLEIVRHHHPG</sequence>
<feature type="domain" description="Ketopantoate reductase N-terminal" evidence="11">
    <location>
        <begin position="10"/>
        <end position="167"/>
    </location>
</feature>
<dbReference type="GO" id="GO:0050661">
    <property type="term" value="F:NADP binding"/>
    <property type="evidence" value="ECO:0007669"/>
    <property type="project" value="TreeGrafter"/>
</dbReference>